<keyword evidence="2 6" id="KW-0238">DNA-binding</keyword>
<evidence type="ECO:0000256" key="3">
    <source>
        <dbReference type="ARBA" id="ARBA00023163"/>
    </source>
</evidence>
<dbReference type="GO" id="GO:0043565">
    <property type="term" value="F:sequence-specific DNA binding"/>
    <property type="evidence" value="ECO:0007669"/>
    <property type="project" value="InterPro"/>
</dbReference>
<evidence type="ECO:0000313" key="8">
    <source>
        <dbReference type="Proteomes" id="UP000198939"/>
    </source>
</evidence>
<reference evidence="7" key="3">
    <citation type="submission" date="2016-10" db="EMBL/GenBank/DDBJ databases">
        <authorList>
            <person name="Wibberg D."/>
        </authorList>
    </citation>
    <scope>NUCLEOTIDE SEQUENCE [LARGE SCALE GENOMIC DNA]</scope>
</reference>
<evidence type="ECO:0000313" key="7">
    <source>
        <dbReference type="Proteomes" id="UP000183063"/>
    </source>
</evidence>
<keyword evidence="1" id="KW-0805">Transcription regulation</keyword>
<dbReference type="OrthoDB" id="9806208at2"/>
<protein>
    <submittedName>
        <fullName evidence="6">AraC-type DNA-binding protein</fullName>
    </submittedName>
    <submittedName>
        <fullName evidence="5">L-rhamnose operon regulatory protein RhaS</fullName>
    </submittedName>
</protein>
<gene>
    <name evidence="5" type="primary">rhaS_2</name>
    <name evidence="5" type="ORF">RTCCBAU85039_1525</name>
    <name evidence="6" type="ORF">SAMN05216228_100517</name>
</gene>
<dbReference type="InterPro" id="IPR009057">
    <property type="entry name" value="Homeodomain-like_sf"/>
</dbReference>
<evidence type="ECO:0000259" key="4">
    <source>
        <dbReference type="PROSITE" id="PS01124"/>
    </source>
</evidence>
<keyword evidence="8" id="KW-1185">Reference proteome</keyword>
<proteinExistence type="predicted"/>
<evidence type="ECO:0000313" key="5">
    <source>
        <dbReference type="EMBL" id="SEH63839.1"/>
    </source>
</evidence>
<reference evidence="5" key="1">
    <citation type="submission" date="2016-10" db="EMBL/GenBank/DDBJ databases">
        <authorList>
            <person name="de Groot N.N."/>
        </authorList>
    </citation>
    <scope>NUCLEOTIDE SEQUENCE [LARGE SCALE GENOMIC DNA]</scope>
    <source>
        <strain evidence="5">CCBAU85039</strain>
    </source>
</reference>
<dbReference type="InterPro" id="IPR050204">
    <property type="entry name" value="AraC_XylS_family_regulators"/>
</dbReference>
<dbReference type="EMBL" id="FOCV01000005">
    <property type="protein sequence ID" value="SEN50172.1"/>
    <property type="molecule type" value="Genomic_DNA"/>
</dbReference>
<dbReference type="InterPro" id="IPR018060">
    <property type="entry name" value="HTH_AraC"/>
</dbReference>
<dbReference type="PANTHER" id="PTHR46796:SF14">
    <property type="entry name" value="TRANSCRIPTIONAL REGULATORY PROTEIN"/>
    <property type="match status" value="1"/>
</dbReference>
<dbReference type="GO" id="GO:0003700">
    <property type="term" value="F:DNA-binding transcription factor activity"/>
    <property type="evidence" value="ECO:0007669"/>
    <property type="project" value="InterPro"/>
</dbReference>
<feature type="domain" description="HTH araC/xylS-type" evidence="4">
    <location>
        <begin position="191"/>
        <end position="289"/>
    </location>
</feature>
<dbReference type="InterPro" id="IPR020449">
    <property type="entry name" value="Tscrpt_reg_AraC-type_HTH"/>
</dbReference>
<dbReference type="PROSITE" id="PS00041">
    <property type="entry name" value="HTH_ARAC_FAMILY_1"/>
    <property type="match status" value="1"/>
</dbReference>
<evidence type="ECO:0000256" key="1">
    <source>
        <dbReference type="ARBA" id="ARBA00023015"/>
    </source>
</evidence>
<evidence type="ECO:0000256" key="2">
    <source>
        <dbReference type="ARBA" id="ARBA00023125"/>
    </source>
</evidence>
<dbReference type="InterPro" id="IPR018062">
    <property type="entry name" value="HTH_AraC-typ_CS"/>
</dbReference>
<dbReference type="PRINTS" id="PR00032">
    <property type="entry name" value="HTHARAC"/>
</dbReference>
<dbReference type="STRING" id="501024.RTCCBAU85039_1525"/>
<evidence type="ECO:0000313" key="6">
    <source>
        <dbReference type="EMBL" id="SEN50172.1"/>
    </source>
</evidence>
<dbReference type="SMART" id="SM00342">
    <property type="entry name" value="HTH_ARAC"/>
    <property type="match status" value="1"/>
</dbReference>
<reference evidence="6 8" key="2">
    <citation type="submission" date="2016-10" db="EMBL/GenBank/DDBJ databases">
        <authorList>
            <person name="Varghese N."/>
            <person name="Submissions S."/>
        </authorList>
    </citation>
    <scope>NUCLEOTIDE SEQUENCE [LARGE SCALE GENOMIC DNA]</scope>
    <source>
        <strain evidence="6 8">CGMCC 1.7071</strain>
    </source>
</reference>
<accession>A0A1H8H1E4</accession>
<name>A0A1H8H1E4_9HYPH</name>
<sequence>MRGCMEPSCIKSSNCETVLHRQGQWKGVRADLVRRTGLKRQEIEVSADKHSIFLNIQGTATAGENYLDGSRIGFVARPEGSLAYVPPGRTWSGWDEGDSTASYLLISVERQFARNLFDEFGRAERLKPELGFNDLAIQFAARKIAGELSQSDRASGLIVEGHLTTIFGLMLRRSNGPQKGTRGGLAPVVLRRITERIEDLLSEKLTLTELSQEFGMSATHLCRAFKQSTGASPHSYLNSRRLERASFLLRTTSHSITEIALMCGYSSGSHFSTSFRQELGAPPAVYRAAWSQ</sequence>
<dbReference type="Proteomes" id="UP000198939">
    <property type="component" value="Unassembled WGS sequence"/>
</dbReference>
<dbReference type="PROSITE" id="PS01124">
    <property type="entry name" value="HTH_ARAC_FAMILY_2"/>
    <property type="match status" value="1"/>
</dbReference>
<dbReference type="SUPFAM" id="SSF46689">
    <property type="entry name" value="Homeodomain-like"/>
    <property type="match status" value="2"/>
</dbReference>
<dbReference type="PANTHER" id="PTHR46796">
    <property type="entry name" value="HTH-TYPE TRANSCRIPTIONAL ACTIVATOR RHAS-RELATED"/>
    <property type="match status" value="1"/>
</dbReference>
<dbReference type="Pfam" id="PF12833">
    <property type="entry name" value="HTH_18"/>
    <property type="match status" value="1"/>
</dbReference>
<dbReference type="Proteomes" id="UP000183063">
    <property type="component" value="Unassembled WGS sequence"/>
</dbReference>
<keyword evidence="3" id="KW-0804">Transcription</keyword>
<organism evidence="5 7">
    <name type="scientific">Rhizobium tibeticum</name>
    <dbReference type="NCBI Taxonomy" id="501024"/>
    <lineage>
        <taxon>Bacteria</taxon>
        <taxon>Pseudomonadati</taxon>
        <taxon>Pseudomonadota</taxon>
        <taxon>Alphaproteobacteria</taxon>
        <taxon>Hyphomicrobiales</taxon>
        <taxon>Rhizobiaceae</taxon>
        <taxon>Rhizobium/Agrobacterium group</taxon>
        <taxon>Rhizobium</taxon>
    </lineage>
</organism>
<dbReference type="Gene3D" id="1.10.10.60">
    <property type="entry name" value="Homeodomain-like"/>
    <property type="match status" value="2"/>
</dbReference>
<dbReference type="EMBL" id="FNXB01000007">
    <property type="protein sequence ID" value="SEH63839.1"/>
    <property type="molecule type" value="Genomic_DNA"/>
</dbReference>
<dbReference type="AlphaFoldDB" id="A0A1H8H1E4"/>